<evidence type="ECO:0000256" key="1">
    <source>
        <dbReference type="ARBA" id="ARBA00006699"/>
    </source>
</evidence>
<dbReference type="InterPro" id="IPR038970">
    <property type="entry name" value="Lyase_8"/>
</dbReference>
<dbReference type="GO" id="GO:0005975">
    <property type="term" value="P:carbohydrate metabolic process"/>
    <property type="evidence" value="ECO:0007669"/>
    <property type="project" value="InterPro"/>
</dbReference>
<dbReference type="Pfam" id="PF02278">
    <property type="entry name" value="Lyase_8"/>
    <property type="match status" value="1"/>
</dbReference>
<dbReference type="AlphaFoldDB" id="A0A820DWV3"/>
<accession>A0A820DWV3</accession>
<comment type="caution">
    <text evidence="3">The sequence shown here is derived from an EMBL/GenBank/DDBJ whole genome shotgun (WGS) entry which is preliminary data.</text>
</comment>
<comment type="similarity">
    <text evidence="1">Belongs to the polysaccharide lyase 8 family.</text>
</comment>
<proteinExistence type="inferred from homology"/>
<evidence type="ECO:0000313" key="3">
    <source>
        <dbReference type="EMBL" id="CAF4237639.1"/>
    </source>
</evidence>
<name>A0A820DWV3_9BILA</name>
<dbReference type="Gene3D" id="2.70.98.10">
    <property type="match status" value="1"/>
</dbReference>
<dbReference type="InterPro" id="IPR003159">
    <property type="entry name" value="Lyase_8_central_dom"/>
</dbReference>
<keyword evidence="4" id="KW-1185">Reference proteome</keyword>
<dbReference type="GO" id="GO:0016837">
    <property type="term" value="F:carbon-oxygen lyase activity, acting on polysaccharides"/>
    <property type="evidence" value="ECO:0007669"/>
    <property type="project" value="UniProtKB-ARBA"/>
</dbReference>
<dbReference type="GO" id="GO:0030246">
    <property type="term" value="F:carbohydrate binding"/>
    <property type="evidence" value="ECO:0007669"/>
    <property type="project" value="InterPro"/>
</dbReference>
<dbReference type="InterPro" id="IPR008929">
    <property type="entry name" value="Chondroitin_lyas"/>
</dbReference>
<gene>
    <name evidence="3" type="ORF">OVN521_LOCUS28334</name>
</gene>
<organism evidence="3 4">
    <name type="scientific">Rotaria magnacalcarata</name>
    <dbReference type="NCBI Taxonomy" id="392030"/>
    <lineage>
        <taxon>Eukaryota</taxon>
        <taxon>Metazoa</taxon>
        <taxon>Spiralia</taxon>
        <taxon>Gnathifera</taxon>
        <taxon>Rotifera</taxon>
        <taxon>Eurotatoria</taxon>
        <taxon>Bdelloidea</taxon>
        <taxon>Philodinida</taxon>
        <taxon>Philodinidae</taxon>
        <taxon>Rotaria</taxon>
    </lineage>
</organism>
<dbReference type="InterPro" id="IPR014718">
    <property type="entry name" value="GH-type_carb-bd"/>
</dbReference>
<evidence type="ECO:0000313" key="4">
    <source>
        <dbReference type="Proteomes" id="UP000663866"/>
    </source>
</evidence>
<feature type="non-terminal residue" evidence="3">
    <location>
        <position position="1"/>
    </location>
</feature>
<reference evidence="3" key="1">
    <citation type="submission" date="2021-02" db="EMBL/GenBank/DDBJ databases">
        <authorList>
            <person name="Nowell W R."/>
        </authorList>
    </citation>
    <scope>NUCLEOTIDE SEQUENCE</scope>
</reference>
<feature type="domain" description="Polysaccharide lyase family 8 central" evidence="2">
    <location>
        <begin position="160"/>
        <end position="218"/>
    </location>
</feature>
<dbReference type="InterPro" id="IPR011013">
    <property type="entry name" value="Gal_mutarotase_sf_dom"/>
</dbReference>
<dbReference type="SUPFAM" id="SSF74650">
    <property type="entry name" value="Galactose mutarotase-like"/>
    <property type="match status" value="1"/>
</dbReference>
<dbReference type="SUPFAM" id="SSF48230">
    <property type="entry name" value="Chondroitin AC/alginate lyase"/>
    <property type="match status" value="1"/>
</dbReference>
<dbReference type="Proteomes" id="UP000663866">
    <property type="component" value="Unassembled WGS sequence"/>
</dbReference>
<evidence type="ECO:0000259" key="2">
    <source>
        <dbReference type="Pfam" id="PF02278"/>
    </source>
</evidence>
<protein>
    <recommendedName>
        <fullName evidence="2">Polysaccharide lyase family 8 central domain-containing protein</fullName>
    </recommendedName>
</protein>
<dbReference type="GO" id="GO:0005576">
    <property type="term" value="C:extracellular region"/>
    <property type="evidence" value="ECO:0007669"/>
    <property type="project" value="InterPro"/>
</dbReference>
<dbReference type="EMBL" id="CAJOBG010008199">
    <property type="protein sequence ID" value="CAF4237639.1"/>
    <property type="molecule type" value="Genomic_DNA"/>
</dbReference>
<dbReference type="Gene3D" id="1.50.10.100">
    <property type="entry name" value="Chondroitin AC/alginate lyase"/>
    <property type="match status" value="1"/>
</dbReference>
<dbReference type="PANTHER" id="PTHR38481">
    <property type="entry name" value="HYALURONATE LYASE"/>
    <property type="match status" value="1"/>
</dbReference>
<sequence length="400" mass="45248">MNTIFDIVQAAISYNENLDSSCYGKDINYADRGLANWATEEHLKRVNTMMQALTYPNSSVRNEPRLAIGTHCALNVWLVRDWLNPNWWFNQIGIPLLVTGQLLMLGDNVTNFEVQKIIEISFRSDWWEHDPGTGANLIWMLQIELYRSLATNNRTGIEQVHRRANSTTAIKMQSIRTQPTECINDENQQGEHLSQAVLNIYTTSATDYREIFLLLDWNPSMESLWNMIFQLNLNNAWTTLASRLLTTAKASDNVQWVHIGNSGIDHVLQTQEFSSVLGAEISTKTASYNTIGPYNDTLTSRAVAIWLDHGLGPHTRNYSYIILPNVKVQSMPELIKRYNDGEIFSCISNQDLLHAMAWPTLQRVSIDYGQGCIVLSDFTTNVTVALPPSYQLLGASVTVT</sequence>
<dbReference type="PANTHER" id="PTHR38481:SF1">
    <property type="entry name" value="HYALURONATE LYASE"/>
    <property type="match status" value="1"/>
</dbReference>